<dbReference type="AlphaFoldDB" id="A0A8K0HZE9"/>
<organism evidence="2 3">
    <name type="scientific">Cocos nucifera</name>
    <name type="common">Coconut palm</name>
    <dbReference type="NCBI Taxonomy" id="13894"/>
    <lineage>
        <taxon>Eukaryota</taxon>
        <taxon>Viridiplantae</taxon>
        <taxon>Streptophyta</taxon>
        <taxon>Embryophyta</taxon>
        <taxon>Tracheophyta</taxon>
        <taxon>Spermatophyta</taxon>
        <taxon>Magnoliopsida</taxon>
        <taxon>Liliopsida</taxon>
        <taxon>Arecaceae</taxon>
        <taxon>Arecoideae</taxon>
        <taxon>Cocoseae</taxon>
        <taxon>Attaleinae</taxon>
        <taxon>Cocos</taxon>
    </lineage>
</organism>
<dbReference type="EMBL" id="CM017873">
    <property type="protein sequence ID" value="KAG1330969.1"/>
    <property type="molecule type" value="Genomic_DNA"/>
</dbReference>
<feature type="region of interest" description="Disordered" evidence="1">
    <location>
        <begin position="1"/>
        <end position="20"/>
    </location>
</feature>
<sequence>MAPSSSFRPNQRTVDRQPPAMPEHCQHWILVPPPSDHRCGSFDVRPIQNRTRPPVACLHGRQPTNLRPAIAIGSRRVHGRMFARHHRRLGSACHRWIWVLHRRIHAPRDGCPLHMCLHPRSTSRRRWFGRTATWMPPSESKPPLSCDFPAREEERDRISTIPSLDHGRPARERHWTARGTSFARLIGHKLVETHLQAPVHGR</sequence>
<comment type="caution">
    <text evidence="2">The sequence shown here is derived from an EMBL/GenBank/DDBJ whole genome shotgun (WGS) entry which is preliminary data.</text>
</comment>
<reference evidence="2" key="1">
    <citation type="journal article" date="2017" name="Gigascience">
        <title>The genome draft of coconut (Cocos nucifera).</title>
        <authorList>
            <person name="Xiao Y."/>
            <person name="Xu P."/>
            <person name="Fan H."/>
            <person name="Baudouin L."/>
            <person name="Xia W."/>
            <person name="Bocs S."/>
            <person name="Xu J."/>
            <person name="Li Q."/>
            <person name="Guo A."/>
            <person name="Zhou L."/>
            <person name="Li J."/>
            <person name="Wu Y."/>
            <person name="Ma Z."/>
            <person name="Armero A."/>
            <person name="Issali A.E."/>
            <person name="Liu N."/>
            <person name="Peng M."/>
            <person name="Yang Y."/>
        </authorList>
    </citation>
    <scope>NUCLEOTIDE SEQUENCE</scope>
    <source>
        <tissue evidence="2">Spear leaf of Hainan Tall coconut</tissue>
    </source>
</reference>
<evidence type="ECO:0000313" key="2">
    <source>
        <dbReference type="EMBL" id="KAG1330969.1"/>
    </source>
</evidence>
<gene>
    <name evidence="2" type="ORF">COCNU_02G009370</name>
</gene>
<proteinExistence type="predicted"/>
<reference evidence="2" key="2">
    <citation type="submission" date="2019-07" db="EMBL/GenBank/DDBJ databases">
        <authorList>
            <person name="Yang Y."/>
            <person name="Bocs S."/>
            <person name="Baudouin L."/>
        </authorList>
    </citation>
    <scope>NUCLEOTIDE SEQUENCE</scope>
    <source>
        <tissue evidence="2">Spear leaf of Hainan Tall coconut</tissue>
    </source>
</reference>
<evidence type="ECO:0000313" key="3">
    <source>
        <dbReference type="Proteomes" id="UP000797356"/>
    </source>
</evidence>
<dbReference type="Proteomes" id="UP000797356">
    <property type="component" value="Chromosome 2"/>
</dbReference>
<accession>A0A8K0HZE9</accession>
<name>A0A8K0HZE9_COCNU</name>
<keyword evidence="3" id="KW-1185">Reference proteome</keyword>
<feature type="compositionally biased region" description="Polar residues" evidence="1">
    <location>
        <begin position="1"/>
        <end position="12"/>
    </location>
</feature>
<evidence type="ECO:0000256" key="1">
    <source>
        <dbReference type="SAM" id="MobiDB-lite"/>
    </source>
</evidence>
<protein>
    <submittedName>
        <fullName evidence="2">Uncharacterized protein</fullName>
    </submittedName>
</protein>